<dbReference type="InterPro" id="IPR020904">
    <property type="entry name" value="Sc_DH/Rdtase_CS"/>
</dbReference>
<dbReference type="InterPro" id="IPR051911">
    <property type="entry name" value="SDR_oxidoreductase"/>
</dbReference>
<dbReference type="SUPFAM" id="SSF51735">
    <property type="entry name" value="NAD(P)-binding Rossmann-fold domains"/>
    <property type="match status" value="1"/>
</dbReference>
<dbReference type="RefSeq" id="WP_067581189.1">
    <property type="nucleotide sequence ID" value="NZ_JABMCZ010000002.1"/>
</dbReference>
<evidence type="ECO:0000313" key="5">
    <source>
        <dbReference type="Proteomes" id="UP000076512"/>
    </source>
</evidence>
<dbReference type="STRING" id="455432.AWN90_15095"/>
<evidence type="ECO:0000256" key="1">
    <source>
        <dbReference type="ARBA" id="ARBA00006484"/>
    </source>
</evidence>
<dbReference type="EMBL" id="LWGR01000021">
    <property type="protein sequence ID" value="KZM69062.1"/>
    <property type="molecule type" value="Genomic_DNA"/>
</dbReference>
<keyword evidence="2" id="KW-0560">Oxidoreductase</keyword>
<accession>A0A164I3B1</accession>
<name>A0A164I3B1_9NOCA</name>
<dbReference type="PANTHER" id="PTHR43976:SF16">
    <property type="entry name" value="SHORT-CHAIN DEHYDROGENASE_REDUCTASE FAMILY PROTEIN"/>
    <property type="match status" value="1"/>
</dbReference>
<dbReference type="OrthoDB" id="9792003at2"/>
<keyword evidence="5" id="KW-1185">Reference proteome</keyword>
<dbReference type="AlphaFoldDB" id="A0A164I3B1"/>
<reference evidence="4 5" key="1">
    <citation type="submission" date="2016-04" db="EMBL/GenBank/DDBJ databases">
        <authorList>
            <person name="Evans L.H."/>
            <person name="Alamgir A."/>
            <person name="Owens N."/>
            <person name="Weber N.D."/>
            <person name="Virtaneva K."/>
            <person name="Barbian K."/>
            <person name="Babar A."/>
            <person name="Rosenke K."/>
        </authorList>
    </citation>
    <scope>NUCLEOTIDE SEQUENCE [LARGE SCALE GENOMIC DNA]</scope>
    <source>
        <strain evidence="4 5">IFM 0406</strain>
    </source>
</reference>
<evidence type="ECO:0000313" key="4">
    <source>
        <dbReference type="EMBL" id="KZM69062.1"/>
    </source>
</evidence>
<dbReference type="PROSITE" id="PS00061">
    <property type="entry name" value="ADH_SHORT"/>
    <property type="match status" value="1"/>
</dbReference>
<dbReference type="PRINTS" id="PR00080">
    <property type="entry name" value="SDRFAMILY"/>
</dbReference>
<dbReference type="InterPro" id="IPR036291">
    <property type="entry name" value="NAD(P)-bd_dom_sf"/>
</dbReference>
<sequence length="283" mass="29672">MTNKVWFITGAAAGFGRTLTEAAVAAGDTVVAAVRNTEKVADLVESSSGAVTAVQLDVTDTARIDTVVAETIARHGRIDVLVNNAGKGLIGAIEEIPDAALRHLMDVHVFGPANLIRAVLPHMRERRSGAIVQFSSQGGRYSFPGVGVYSATKFALEGLSEALSLELAPLGIHVLLVEPGPFRTSFNTPGVLEFAEDTIADYETTVRPVCAALADADGKQAGDPVAAARVIRTVLESDNPPLRLALGNEAVDTIGASLDKARAELDAWATLARSADYTTIEAK</sequence>
<dbReference type="Gene3D" id="3.40.50.720">
    <property type="entry name" value="NAD(P)-binding Rossmann-like Domain"/>
    <property type="match status" value="1"/>
</dbReference>
<dbReference type="InterPro" id="IPR002347">
    <property type="entry name" value="SDR_fam"/>
</dbReference>
<proteinExistence type="inferred from homology"/>
<dbReference type="PRINTS" id="PR00081">
    <property type="entry name" value="GDHRDH"/>
</dbReference>
<dbReference type="CDD" id="cd05374">
    <property type="entry name" value="17beta-HSD-like_SDR_c"/>
    <property type="match status" value="1"/>
</dbReference>
<dbReference type="NCBIfam" id="NF004824">
    <property type="entry name" value="PRK06180.1"/>
    <property type="match status" value="1"/>
</dbReference>
<protein>
    <submittedName>
        <fullName evidence="4">Short-chain dehydrogenase/reductase</fullName>
    </submittedName>
</protein>
<evidence type="ECO:0000256" key="3">
    <source>
        <dbReference type="RuleBase" id="RU000363"/>
    </source>
</evidence>
<dbReference type="PANTHER" id="PTHR43976">
    <property type="entry name" value="SHORT CHAIN DEHYDROGENASE"/>
    <property type="match status" value="1"/>
</dbReference>
<comment type="similarity">
    <text evidence="1 3">Belongs to the short-chain dehydrogenases/reductases (SDR) family.</text>
</comment>
<gene>
    <name evidence="4" type="ORF">AWN90_15095</name>
</gene>
<comment type="caution">
    <text evidence="4">The sequence shown here is derived from an EMBL/GenBank/DDBJ whole genome shotgun (WGS) entry which is preliminary data.</text>
</comment>
<organism evidence="4 5">
    <name type="scientific">Nocardia terpenica</name>
    <dbReference type="NCBI Taxonomy" id="455432"/>
    <lineage>
        <taxon>Bacteria</taxon>
        <taxon>Bacillati</taxon>
        <taxon>Actinomycetota</taxon>
        <taxon>Actinomycetes</taxon>
        <taxon>Mycobacteriales</taxon>
        <taxon>Nocardiaceae</taxon>
        <taxon>Nocardia</taxon>
    </lineage>
</organism>
<evidence type="ECO:0000256" key="2">
    <source>
        <dbReference type="ARBA" id="ARBA00023002"/>
    </source>
</evidence>
<dbReference type="Pfam" id="PF00106">
    <property type="entry name" value="adh_short"/>
    <property type="match status" value="1"/>
</dbReference>
<dbReference type="Proteomes" id="UP000076512">
    <property type="component" value="Unassembled WGS sequence"/>
</dbReference>
<dbReference type="GO" id="GO:0016491">
    <property type="term" value="F:oxidoreductase activity"/>
    <property type="evidence" value="ECO:0007669"/>
    <property type="project" value="UniProtKB-KW"/>
</dbReference>